<dbReference type="InterPro" id="IPR036465">
    <property type="entry name" value="vWFA_dom_sf"/>
</dbReference>
<dbReference type="PROSITE" id="PS50234">
    <property type="entry name" value="VWFA"/>
    <property type="match status" value="1"/>
</dbReference>
<dbReference type="Pfam" id="PF13531">
    <property type="entry name" value="SBP_bac_11"/>
    <property type="match status" value="1"/>
</dbReference>
<feature type="transmembrane region" description="Helical" evidence="2">
    <location>
        <begin position="65"/>
        <end position="90"/>
    </location>
</feature>
<evidence type="ECO:0000313" key="4">
    <source>
        <dbReference type="EMBL" id="SNS73600.1"/>
    </source>
</evidence>
<reference evidence="4 5" key="1">
    <citation type="submission" date="2017-06" db="EMBL/GenBank/DDBJ databases">
        <authorList>
            <person name="Kim H.J."/>
            <person name="Triplett B.A."/>
        </authorList>
    </citation>
    <scope>NUCLEOTIDE SEQUENCE [LARGE SCALE GENOMIC DNA]</scope>
    <source>
        <strain evidence="4 5">DSM 44715</strain>
    </source>
</reference>
<dbReference type="SUPFAM" id="SSF53300">
    <property type="entry name" value="vWA-like"/>
    <property type="match status" value="1"/>
</dbReference>
<proteinExistence type="predicted"/>
<feature type="compositionally biased region" description="Basic residues" evidence="1">
    <location>
        <begin position="52"/>
        <end position="61"/>
    </location>
</feature>
<organism evidence="4 5">
    <name type="scientific">Actinomadura meyerae</name>
    <dbReference type="NCBI Taxonomy" id="240840"/>
    <lineage>
        <taxon>Bacteria</taxon>
        <taxon>Bacillati</taxon>
        <taxon>Actinomycetota</taxon>
        <taxon>Actinomycetes</taxon>
        <taxon>Streptosporangiales</taxon>
        <taxon>Thermomonosporaceae</taxon>
        <taxon>Actinomadura</taxon>
    </lineage>
</organism>
<accession>A0A239GWS9</accession>
<evidence type="ECO:0000256" key="2">
    <source>
        <dbReference type="SAM" id="Phobius"/>
    </source>
</evidence>
<dbReference type="AlphaFoldDB" id="A0A239GWS9"/>
<dbReference type="EMBL" id="FZOR01000008">
    <property type="protein sequence ID" value="SNS73600.1"/>
    <property type="molecule type" value="Genomic_DNA"/>
</dbReference>
<feature type="region of interest" description="Disordered" evidence="1">
    <location>
        <begin position="1"/>
        <end position="64"/>
    </location>
</feature>
<keyword evidence="2" id="KW-0812">Transmembrane</keyword>
<gene>
    <name evidence="4" type="ORF">SAMN05443665_1008153</name>
</gene>
<dbReference type="Proteomes" id="UP000198318">
    <property type="component" value="Unassembled WGS sequence"/>
</dbReference>
<evidence type="ECO:0000259" key="3">
    <source>
        <dbReference type="PROSITE" id="PS50234"/>
    </source>
</evidence>
<keyword evidence="2" id="KW-1133">Transmembrane helix</keyword>
<protein>
    <submittedName>
        <fullName evidence="4">von Willebrand factor type A domain-containing protein</fullName>
    </submittedName>
</protein>
<name>A0A239GWS9_9ACTN</name>
<dbReference type="InterPro" id="IPR002035">
    <property type="entry name" value="VWF_A"/>
</dbReference>
<keyword evidence="2" id="KW-0472">Membrane</keyword>
<dbReference type="Gene3D" id="3.40.50.410">
    <property type="entry name" value="von Willebrand factor, type A domain"/>
    <property type="match status" value="1"/>
</dbReference>
<evidence type="ECO:0000313" key="5">
    <source>
        <dbReference type="Proteomes" id="UP000198318"/>
    </source>
</evidence>
<sequence length="626" mass="66034">MSGHDDVPEWAPRSSTEPGGAPHVFLGLSEPGGPPPVRAERPRPAGPAHAAARPRRRRPPGPRRIGGVLLGPLAGAVGLVLLTGAAVYAFGARSGGCSGDDVAISVAAAPDVAPAVVRAAGRFNDARHEVGGRCVSARVRATDPAAVATLLSGKGVAGVTERPDVWIPDSSLWLGLAGGGRTVLGSVATTPIVVAMPRGLAAQLRNLGAPARPSWTELLASAGTAENAPGDSVIPPRLLRLQVPDPDRSATGMGTLVLANALLERSPSGDAGFTGVVRTIREGVAVSVKAEFDAFRTGAADRYPVALAPEQAVYAYNSRRPAAPVVAVHPAEGTVYLDHPVAVLSPGKAAAARLLWRELSGTAVRDDVQRLGFRAPGGAAPGAFTPAVGLDARPPDALPAVPAAEVRRIMQSWAQLSLSIRMLSIIDVSGSMDERVAPGVTRLQSTVRTAQGGLSLLPDDSELGQWIFSTELEGTRDWRELVSVGPLNERLGSATRRQLVLSAFARIRVKPHGDTGLYDTVMAAFDYMKRTYKPEYVNSVLLWTDGRNEDPDGPSLKETLEHMRREYDPERPVQVNMLGYGRDVDVNELRQIAQVTHGDAYVADTPGQIQAIFLKAVSRRVCEPDC</sequence>
<keyword evidence="5" id="KW-1185">Reference proteome</keyword>
<evidence type="ECO:0000256" key="1">
    <source>
        <dbReference type="SAM" id="MobiDB-lite"/>
    </source>
</evidence>
<dbReference type="Pfam" id="PF00092">
    <property type="entry name" value="VWA"/>
    <property type="match status" value="1"/>
</dbReference>
<feature type="domain" description="VWFA" evidence="3">
    <location>
        <begin position="421"/>
        <end position="617"/>
    </location>
</feature>
<dbReference type="RefSeq" id="WP_179271483.1">
    <property type="nucleotide sequence ID" value="NZ_FZOR01000008.1"/>
</dbReference>